<comment type="caution">
    <text evidence="2">The sequence shown here is derived from an EMBL/GenBank/DDBJ whole genome shotgun (WGS) entry which is preliminary data.</text>
</comment>
<dbReference type="AlphaFoldDB" id="A0A917A272"/>
<proteinExistence type="predicted"/>
<evidence type="ECO:0000256" key="1">
    <source>
        <dbReference type="SAM" id="MobiDB-lite"/>
    </source>
</evidence>
<sequence>MPTIATWAGRAGAGGAREGAEEGTRHPGVGISRLDTAVPPGGQGPAMLRHMRKEAFRRMDAGSACRILAGKDSHPRKVSLA</sequence>
<dbReference type="Proteomes" id="UP000644699">
    <property type="component" value="Unassembled WGS sequence"/>
</dbReference>
<evidence type="ECO:0000313" key="2">
    <source>
        <dbReference type="EMBL" id="GGE22789.1"/>
    </source>
</evidence>
<organism evidence="2 3">
    <name type="scientific">Aureimonas endophytica</name>
    <dbReference type="NCBI Taxonomy" id="2027858"/>
    <lineage>
        <taxon>Bacteria</taxon>
        <taxon>Pseudomonadati</taxon>
        <taxon>Pseudomonadota</taxon>
        <taxon>Alphaproteobacteria</taxon>
        <taxon>Hyphomicrobiales</taxon>
        <taxon>Aurantimonadaceae</taxon>
        <taxon>Aureimonas</taxon>
    </lineage>
</organism>
<feature type="region of interest" description="Disordered" evidence="1">
    <location>
        <begin position="1"/>
        <end position="45"/>
    </location>
</feature>
<dbReference type="EMBL" id="BMIQ01000011">
    <property type="protein sequence ID" value="GGE22789.1"/>
    <property type="molecule type" value="Genomic_DNA"/>
</dbReference>
<keyword evidence="3" id="KW-1185">Reference proteome</keyword>
<evidence type="ECO:0000313" key="3">
    <source>
        <dbReference type="Proteomes" id="UP000644699"/>
    </source>
</evidence>
<accession>A0A917A272</accession>
<name>A0A917A272_9HYPH</name>
<reference evidence="2" key="1">
    <citation type="journal article" date="2014" name="Int. J. Syst. Evol. Microbiol.">
        <title>Complete genome sequence of Corynebacterium casei LMG S-19264T (=DSM 44701T), isolated from a smear-ripened cheese.</title>
        <authorList>
            <consortium name="US DOE Joint Genome Institute (JGI-PGF)"/>
            <person name="Walter F."/>
            <person name="Albersmeier A."/>
            <person name="Kalinowski J."/>
            <person name="Ruckert C."/>
        </authorList>
    </citation>
    <scope>NUCLEOTIDE SEQUENCE</scope>
    <source>
        <strain evidence="2">CGMCC 1.15367</strain>
    </source>
</reference>
<protein>
    <submittedName>
        <fullName evidence="2">Uncharacterized protein</fullName>
    </submittedName>
</protein>
<gene>
    <name evidence="2" type="ORF">GCM10011390_47740</name>
</gene>
<reference evidence="2" key="2">
    <citation type="submission" date="2020-09" db="EMBL/GenBank/DDBJ databases">
        <authorList>
            <person name="Sun Q."/>
            <person name="Zhou Y."/>
        </authorList>
    </citation>
    <scope>NUCLEOTIDE SEQUENCE</scope>
    <source>
        <strain evidence="2">CGMCC 1.15367</strain>
    </source>
</reference>